<name>A0A8J5TTQ9_HOMAM</name>
<evidence type="ECO:0000256" key="2">
    <source>
        <dbReference type="SAM" id="MobiDB-lite"/>
    </source>
</evidence>
<comment type="caution">
    <text evidence="3">The sequence shown here is derived from an EMBL/GenBank/DDBJ whole genome shotgun (WGS) entry which is preliminary data.</text>
</comment>
<feature type="compositionally biased region" description="Polar residues" evidence="2">
    <location>
        <begin position="895"/>
        <end position="904"/>
    </location>
</feature>
<sequence length="1026" mass="115767">MDINKSRKGISVCASANEVDEAVRQERHKWKIFRIQQVREQARQEARRIRESVRDKELQMVRDLRQELNDQWQAEKENEVQQLQQEYKESLEALGEAHEVAKQQPNASEVLNQLARCNQQKAKRRGQEAQKVQTDQQLQQQHEKTKLLKQRQDVLNREKLRANLIANLPTPEAFKKKTYVVEKKTPAVQFHEAGTFTTTTYVPKNVIIEKEVNSTKPNAKQAAVVEEMAQAVLAEAKCKAAEEEDRKREKRGNEALSRERLRRMYQQLMRQLDQAQRDHQLSSYLKGADSLSIYETEETRLKHHAKLQRLMEKAVGKVLQEEDALQAEDVSSDDTQPAVESSGLSEVTDTSSVMSAQKTSSKKVKDLKSLLDQIKKRRNEILQGVYSSVPEEEEASEKEVIDEAEDKYMRQYTRQEEVESDAQYLQTQITAQDDDDGGMTPNGEDHQQQDQQYGGSKRRGEEKDIHMAATIPVHLLPGTHDGKSICTSKRIVTELPSTKSSLEKSGSDDIERQVNIDEDVSTVGAQTSADEYSRLPSPIVYSLPRDKDLVSSISSGTSSTDYLCPPSSLPFRIPLAKKTMDSLRETQPQRQYVSSRPISKEHEDIHLADTVPVHLLPTHHYNGSTDSSQRFASQLSTLSSNQESSSDDIEIKIKIRGDGSTLKTITPSEDEVPEPVSFIADHEHPMEYSYSGTSSTEYISPPSSLPARNIQTSQLNENLRKIQQQRHKIQHIIDSKSDRSTRQTSLQKSISPSVYYEKLKGEGIGKRPLKKKEKFEMQKKEVLNYYMKKLLQMKGGELKNISASTVEGSGFNVSSLSSFLESLQREKGPSVFNTSSSDSPLSSAHESSIDSNSFSSYYDIDEIPVKLSSHSSSDSIYSYDKGTDTHSNPSERYRIQQSSALTQSYDDESRKPEHPVYSQSNASLNSNIAKPFPHSSVSLGSQSDESNSGIISGGPTDLRRELQVLDSIKNLEQLKKELMNLQHQVFEENLSATKPDSSNSSLSNRSEATYPTVSSDVRQPRKVTFG</sequence>
<accession>A0A8J5TTQ9</accession>
<dbReference type="Proteomes" id="UP000747542">
    <property type="component" value="Unassembled WGS sequence"/>
</dbReference>
<feature type="region of interest" description="Disordered" evidence="2">
    <location>
        <begin position="326"/>
        <end position="362"/>
    </location>
</feature>
<feature type="region of interest" description="Disordered" evidence="2">
    <location>
        <begin position="989"/>
        <end position="1026"/>
    </location>
</feature>
<protein>
    <submittedName>
        <fullName evidence="3">Centrosomal protein of 295 kDa-like</fullName>
    </submittedName>
</protein>
<feature type="compositionally biased region" description="Basic and acidic residues" evidence="2">
    <location>
        <begin position="881"/>
        <end position="894"/>
    </location>
</feature>
<feature type="compositionally biased region" description="Polar residues" evidence="2">
    <location>
        <begin position="935"/>
        <end position="950"/>
    </location>
</feature>
<feature type="coiled-coil region" evidence="1">
    <location>
        <begin position="35"/>
        <end position="100"/>
    </location>
</feature>
<organism evidence="3 4">
    <name type="scientific">Homarus americanus</name>
    <name type="common">American lobster</name>
    <dbReference type="NCBI Taxonomy" id="6706"/>
    <lineage>
        <taxon>Eukaryota</taxon>
        <taxon>Metazoa</taxon>
        <taxon>Ecdysozoa</taxon>
        <taxon>Arthropoda</taxon>
        <taxon>Crustacea</taxon>
        <taxon>Multicrustacea</taxon>
        <taxon>Malacostraca</taxon>
        <taxon>Eumalacostraca</taxon>
        <taxon>Eucarida</taxon>
        <taxon>Decapoda</taxon>
        <taxon>Pleocyemata</taxon>
        <taxon>Astacidea</taxon>
        <taxon>Nephropoidea</taxon>
        <taxon>Nephropidae</taxon>
        <taxon>Homarus</taxon>
    </lineage>
</organism>
<feature type="region of interest" description="Disordered" evidence="2">
    <location>
        <begin position="121"/>
        <end position="143"/>
    </location>
</feature>
<feature type="region of interest" description="Disordered" evidence="2">
    <location>
        <begin position="829"/>
        <end position="850"/>
    </location>
</feature>
<reference evidence="3" key="1">
    <citation type="journal article" date="2021" name="Sci. Adv.">
        <title>The American lobster genome reveals insights on longevity, neural, and immune adaptations.</title>
        <authorList>
            <person name="Polinski J.M."/>
            <person name="Zimin A.V."/>
            <person name="Clark K.F."/>
            <person name="Kohn A.B."/>
            <person name="Sadowski N."/>
            <person name="Timp W."/>
            <person name="Ptitsyn A."/>
            <person name="Khanna P."/>
            <person name="Romanova D.Y."/>
            <person name="Williams P."/>
            <person name="Greenwood S.J."/>
            <person name="Moroz L.L."/>
            <person name="Walt D.R."/>
            <person name="Bodnar A.G."/>
        </authorList>
    </citation>
    <scope>NUCLEOTIDE SEQUENCE</scope>
    <source>
        <strain evidence="3">GMGI-L3</strain>
    </source>
</reference>
<feature type="compositionally biased region" description="Polar residues" evidence="2">
    <location>
        <begin position="1007"/>
        <end position="1017"/>
    </location>
</feature>
<evidence type="ECO:0000313" key="4">
    <source>
        <dbReference type="Proteomes" id="UP000747542"/>
    </source>
</evidence>
<feature type="compositionally biased region" description="Low complexity" evidence="2">
    <location>
        <begin position="997"/>
        <end position="1006"/>
    </location>
</feature>
<proteinExistence type="predicted"/>
<feature type="compositionally biased region" description="Polar residues" evidence="2">
    <location>
        <begin position="917"/>
        <end position="928"/>
    </location>
</feature>
<gene>
    <name evidence="3" type="primary">Cep295-L</name>
    <name evidence="3" type="ORF">Hamer_G000151</name>
</gene>
<dbReference type="AlphaFoldDB" id="A0A8J5TTQ9"/>
<feature type="compositionally biased region" description="Low complexity" evidence="2">
    <location>
        <begin position="130"/>
        <end position="140"/>
    </location>
</feature>
<feature type="compositionally biased region" description="Polar residues" evidence="2">
    <location>
        <begin position="333"/>
        <end position="357"/>
    </location>
</feature>
<dbReference type="EMBL" id="JAHLQT010002534">
    <property type="protein sequence ID" value="KAG7176942.1"/>
    <property type="molecule type" value="Genomic_DNA"/>
</dbReference>
<evidence type="ECO:0000313" key="3">
    <source>
        <dbReference type="EMBL" id="KAG7176942.1"/>
    </source>
</evidence>
<feature type="region of interest" description="Disordered" evidence="2">
    <location>
        <begin position="432"/>
        <end position="462"/>
    </location>
</feature>
<feature type="compositionally biased region" description="Polar residues" evidence="2">
    <location>
        <begin position="831"/>
        <end position="846"/>
    </location>
</feature>
<keyword evidence="4" id="KW-1185">Reference proteome</keyword>
<feature type="compositionally biased region" description="Low complexity" evidence="2">
    <location>
        <begin position="870"/>
        <end position="880"/>
    </location>
</feature>
<feature type="coiled-coil region" evidence="1">
    <location>
        <begin position="224"/>
        <end position="278"/>
    </location>
</feature>
<feature type="region of interest" description="Disordered" evidence="2">
    <location>
        <begin position="870"/>
        <end position="955"/>
    </location>
</feature>
<evidence type="ECO:0000256" key="1">
    <source>
        <dbReference type="SAM" id="Coils"/>
    </source>
</evidence>
<keyword evidence="1" id="KW-0175">Coiled coil</keyword>